<feature type="transmembrane region" description="Helical" evidence="13">
    <location>
        <begin position="127"/>
        <end position="151"/>
    </location>
</feature>
<dbReference type="GO" id="GO:0015193">
    <property type="term" value="F:L-proline transmembrane transporter activity"/>
    <property type="evidence" value="ECO:0007669"/>
    <property type="project" value="TreeGrafter"/>
</dbReference>
<proteinExistence type="inferred from homology"/>
<evidence type="ECO:0000313" key="14">
    <source>
        <dbReference type="EMBL" id="ADN35706.1"/>
    </source>
</evidence>
<dbReference type="AlphaFoldDB" id="E1RJQ9"/>
<dbReference type="HOGENOM" id="CLU_018808_15_2_2"/>
<dbReference type="RefSeq" id="WP_013328884.1">
    <property type="nucleotide sequence ID" value="NC_014507.1"/>
</dbReference>
<dbReference type="GO" id="GO:0005298">
    <property type="term" value="F:proline:sodium symporter activity"/>
    <property type="evidence" value="ECO:0007669"/>
    <property type="project" value="TreeGrafter"/>
</dbReference>
<evidence type="ECO:0000256" key="5">
    <source>
        <dbReference type="ARBA" id="ARBA00022692"/>
    </source>
</evidence>
<dbReference type="STRING" id="679926.Mpet_0939"/>
<dbReference type="PROSITE" id="PS50283">
    <property type="entry name" value="NA_SOLUT_SYMP_3"/>
    <property type="match status" value="1"/>
</dbReference>
<dbReference type="GO" id="GO:0005886">
    <property type="term" value="C:plasma membrane"/>
    <property type="evidence" value="ECO:0007669"/>
    <property type="project" value="UniProtKB-SubCell"/>
</dbReference>
<evidence type="ECO:0000256" key="7">
    <source>
        <dbReference type="ARBA" id="ARBA00022989"/>
    </source>
</evidence>
<organism evidence="14 15">
    <name type="scientific">Methanolacinia petrolearia (strain DSM 11571 / OCM 486 / SEBR 4847)</name>
    <name type="common">Methanoplanus petrolearius</name>
    <dbReference type="NCBI Taxonomy" id="679926"/>
    <lineage>
        <taxon>Archaea</taxon>
        <taxon>Methanobacteriati</taxon>
        <taxon>Methanobacteriota</taxon>
        <taxon>Stenosarchaea group</taxon>
        <taxon>Methanomicrobia</taxon>
        <taxon>Methanomicrobiales</taxon>
        <taxon>Methanomicrobiaceae</taxon>
        <taxon>Methanolacinia</taxon>
    </lineage>
</organism>
<feature type="transmembrane region" description="Helical" evidence="13">
    <location>
        <begin position="286"/>
        <end position="311"/>
    </location>
</feature>
<feature type="transmembrane region" description="Helical" evidence="13">
    <location>
        <begin position="191"/>
        <end position="214"/>
    </location>
</feature>
<keyword evidence="8" id="KW-0915">Sodium</keyword>
<dbReference type="eggNOG" id="arCOG01316">
    <property type="taxonomic scope" value="Archaea"/>
</dbReference>
<comment type="subcellular location">
    <subcellularLocation>
        <location evidence="1">Cell membrane</location>
        <topology evidence="1">Multi-pass membrane protein</topology>
    </subcellularLocation>
</comment>
<comment type="similarity">
    <text evidence="2 12">Belongs to the sodium:solute symporter (SSF) (TC 2.A.21) family.</text>
</comment>
<keyword evidence="6" id="KW-0769">Symport</keyword>
<feature type="transmembrane region" description="Helical" evidence="13">
    <location>
        <begin position="384"/>
        <end position="404"/>
    </location>
</feature>
<reference evidence="14 15" key="1">
    <citation type="journal article" date="2010" name="Stand. Genomic Sci.">
        <title>Complete genome sequence of Methanoplanus petrolearius type strain (SEBR 4847).</title>
        <authorList>
            <person name="Brambilla E."/>
            <person name="Djao O.D."/>
            <person name="Daligault H."/>
            <person name="Lapidus A."/>
            <person name="Lucas S."/>
            <person name="Hammon N."/>
            <person name="Nolan M."/>
            <person name="Tice H."/>
            <person name="Cheng J.F."/>
            <person name="Han C."/>
            <person name="Tapia R."/>
            <person name="Goodwin L."/>
            <person name="Pitluck S."/>
            <person name="Liolios K."/>
            <person name="Ivanova N."/>
            <person name="Mavromatis K."/>
            <person name="Mikhailova N."/>
            <person name="Pati A."/>
            <person name="Chen A."/>
            <person name="Palaniappan K."/>
            <person name="Land M."/>
            <person name="Hauser L."/>
            <person name="Chang Y.J."/>
            <person name="Jeffries C.D."/>
            <person name="Rohde M."/>
            <person name="Spring S."/>
            <person name="Sikorski J."/>
            <person name="Goker M."/>
            <person name="Woyke T."/>
            <person name="Bristow J."/>
            <person name="Eisen J.A."/>
            <person name="Markowitz V."/>
            <person name="Hugenholtz P."/>
            <person name="Kyrpides N.C."/>
            <person name="Klenk H.P."/>
        </authorList>
    </citation>
    <scope>NUCLEOTIDE SEQUENCE [LARGE SCALE GENOMIC DNA]</scope>
    <source>
        <strain evidence="15">DSM 11571 / OCM 486 / SEBR 4847</strain>
    </source>
</reference>
<keyword evidence="7 13" id="KW-1133">Transmembrane helix</keyword>
<feature type="transmembrane region" description="Helical" evidence="13">
    <location>
        <begin position="6"/>
        <end position="25"/>
    </location>
</feature>
<keyword evidence="9" id="KW-0406">Ion transport</keyword>
<keyword evidence="5 13" id="KW-0812">Transmembrane</keyword>
<feature type="transmembrane region" description="Helical" evidence="13">
    <location>
        <begin position="442"/>
        <end position="461"/>
    </location>
</feature>
<evidence type="ECO:0000256" key="3">
    <source>
        <dbReference type="ARBA" id="ARBA00022448"/>
    </source>
</evidence>
<feature type="transmembrane region" description="Helical" evidence="13">
    <location>
        <begin position="410"/>
        <end position="435"/>
    </location>
</feature>
<evidence type="ECO:0000313" key="15">
    <source>
        <dbReference type="Proteomes" id="UP000006565"/>
    </source>
</evidence>
<evidence type="ECO:0000256" key="12">
    <source>
        <dbReference type="RuleBase" id="RU362091"/>
    </source>
</evidence>
<feature type="transmembrane region" description="Helical" evidence="13">
    <location>
        <begin position="46"/>
        <end position="70"/>
    </location>
</feature>
<evidence type="ECO:0000256" key="6">
    <source>
        <dbReference type="ARBA" id="ARBA00022847"/>
    </source>
</evidence>
<accession>E1RJQ9</accession>
<dbReference type="Pfam" id="PF00474">
    <property type="entry name" value="SSF"/>
    <property type="match status" value="1"/>
</dbReference>
<evidence type="ECO:0000256" key="1">
    <source>
        <dbReference type="ARBA" id="ARBA00004651"/>
    </source>
</evidence>
<evidence type="ECO:0000256" key="2">
    <source>
        <dbReference type="ARBA" id="ARBA00006434"/>
    </source>
</evidence>
<keyword evidence="4" id="KW-1003">Cell membrane</keyword>
<keyword evidence="11" id="KW-0739">Sodium transport</keyword>
<feature type="transmembrane region" description="Helical" evidence="13">
    <location>
        <begin position="243"/>
        <end position="265"/>
    </location>
</feature>
<dbReference type="GO" id="GO:0015824">
    <property type="term" value="P:proline transport"/>
    <property type="evidence" value="ECO:0007669"/>
    <property type="project" value="TreeGrafter"/>
</dbReference>
<keyword evidence="10 13" id="KW-0472">Membrane</keyword>
<feature type="transmembrane region" description="Helical" evidence="13">
    <location>
        <begin position="342"/>
        <end position="363"/>
    </location>
</feature>
<evidence type="ECO:0000256" key="10">
    <source>
        <dbReference type="ARBA" id="ARBA00023136"/>
    </source>
</evidence>
<dbReference type="GeneID" id="9743399"/>
<evidence type="ECO:0000256" key="11">
    <source>
        <dbReference type="ARBA" id="ARBA00023201"/>
    </source>
</evidence>
<evidence type="ECO:0000256" key="13">
    <source>
        <dbReference type="SAM" id="Phobius"/>
    </source>
</evidence>
<dbReference type="CDD" id="cd10322">
    <property type="entry name" value="SLC5sbd"/>
    <property type="match status" value="1"/>
</dbReference>
<gene>
    <name evidence="14" type="ordered locus">Mpet_0939</name>
</gene>
<feature type="transmembrane region" description="Helical" evidence="13">
    <location>
        <begin position="163"/>
        <end position="184"/>
    </location>
</feature>
<dbReference type="KEGG" id="mpi:Mpet_0939"/>
<dbReference type="PANTHER" id="PTHR48086">
    <property type="entry name" value="SODIUM/PROLINE SYMPORTER-RELATED"/>
    <property type="match status" value="1"/>
</dbReference>
<dbReference type="InterPro" id="IPR001734">
    <property type="entry name" value="Na/solute_symporter"/>
</dbReference>
<evidence type="ECO:0000256" key="9">
    <source>
        <dbReference type="ARBA" id="ARBA00023065"/>
    </source>
</evidence>
<sequence length="525" mass="55658">MAVDTLVFAAITAVYLAVIIFLGYVGYRQTKGSDDFMIAGRRINPVVLALSYGATFISTSAIVGFGGVAAQLGMGLVWLTVLCIGVGVLIAFIVFGKKTRELGKKTDAVTFPDLLGKCYGSTFMQRAAGLVILVGMPLYTAAILIGGARFIETTLAIPYDTALIAFAVIVAAYVILGGLIAVMYTDALQGAIMFIGMTILLILTYTYLGGVITANSALDAMSSMVPEALAASGMTGWTSMPDFLSPIWITMITTMVLGVGIGVLAQPQLAVRFMSVKDNRSIHRAVMVGGPFVLVMTGVAFTVGPLTNVWFMQTQGMLAVEASGGNVDTVIPNFINSAMPDYFVIIFMLALLAAAMSTLSSLFHTMGTTIGYDLNVRMKDSKPSIRAIQAGTVLMIVVSTIVAYMMPSNIIARATVMFMGLCAAAFIPAFAYALYCKKPSLFAAKASLISGTVSWFLWTAFVHSSESSVLGLSQAIFGVSSVLPMPWGVVNPIVIALPISAIVLCVAHFYDRSIVDSPERETDLS</sequence>
<dbReference type="PANTHER" id="PTHR48086:SF3">
    <property type="entry name" value="SODIUM_PROLINE SYMPORTER"/>
    <property type="match status" value="1"/>
</dbReference>
<dbReference type="InterPro" id="IPR050277">
    <property type="entry name" value="Sodium:Solute_Symporter"/>
</dbReference>
<dbReference type="Proteomes" id="UP000006565">
    <property type="component" value="Chromosome"/>
</dbReference>
<keyword evidence="3" id="KW-0813">Transport</keyword>
<dbReference type="Gene3D" id="1.20.1730.10">
    <property type="entry name" value="Sodium/glucose cotransporter"/>
    <property type="match status" value="1"/>
</dbReference>
<protein>
    <submittedName>
        <fullName evidence="14">Na+/solute symporter</fullName>
    </submittedName>
</protein>
<evidence type="ECO:0000256" key="8">
    <source>
        <dbReference type="ARBA" id="ARBA00023053"/>
    </source>
</evidence>
<name>E1RJQ9_METP4</name>
<dbReference type="InterPro" id="IPR038377">
    <property type="entry name" value="Na/Glc_symporter_sf"/>
</dbReference>
<feature type="transmembrane region" description="Helical" evidence="13">
    <location>
        <begin position="489"/>
        <end position="510"/>
    </location>
</feature>
<keyword evidence="15" id="KW-1185">Reference proteome</keyword>
<dbReference type="EMBL" id="CP002117">
    <property type="protein sequence ID" value="ADN35706.1"/>
    <property type="molecule type" value="Genomic_DNA"/>
</dbReference>
<dbReference type="OrthoDB" id="9779at2157"/>
<evidence type="ECO:0000256" key="4">
    <source>
        <dbReference type="ARBA" id="ARBA00022475"/>
    </source>
</evidence>
<feature type="transmembrane region" description="Helical" evidence="13">
    <location>
        <begin position="76"/>
        <end position="95"/>
    </location>
</feature>